<evidence type="ECO:0000313" key="2">
    <source>
        <dbReference type="Proteomes" id="UP001283361"/>
    </source>
</evidence>
<gene>
    <name evidence="1" type="ORF">RRG08_063824</name>
</gene>
<sequence>MTQGTEKSYETKQLTYLGKTEKMDEFLDDPGDGER</sequence>
<reference evidence="1" key="1">
    <citation type="journal article" date="2023" name="G3 (Bethesda)">
        <title>A reference genome for the long-term kleptoplast-retaining sea slug Elysia crispata morphotype clarki.</title>
        <authorList>
            <person name="Eastman K.E."/>
            <person name="Pendleton A.L."/>
            <person name="Shaikh M.A."/>
            <person name="Suttiyut T."/>
            <person name="Ogas R."/>
            <person name="Tomko P."/>
            <person name="Gavelis G."/>
            <person name="Widhalm J.R."/>
            <person name="Wisecaver J.H."/>
        </authorList>
    </citation>
    <scope>NUCLEOTIDE SEQUENCE</scope>
    <source>
        <strain evidence="1">ECLA1</strain>
    </source>
</reference>
<dbReference type="AlphaFoldDB" id="A0AAE0Y0Y7"/>
<protein>
    <submittedName>
        <fullName evidence="1">Uncharacterized protein</fullName>
    </submittedName>
</protein>
<comment type="caution">
    <text evidence="1">The sequence shown here is derived from an EMBL/GenBank/DDBJ whole genome shotgun (WGS) entry which is preliminary data.</text>
</comment>
<name>A0AAE0Y0Y7_9GAST</name>
<keyword evidence="2" id="KW-1185">Reference proteome</keyword>
<evidence type="ECO:0000313" key="1">
    <source>
        <dbReference type="EMBL" id="KAK3727933.1"/>
    </source>
</evidence>
<feature type="non-terminal residue" evidence="1">
    <location>
        <position position="35"/>
    </location>
</feature>
<accession>A0AAE0Y0Y7</accession>
<proteinExistence type="predicted"/>
<dbReference type="Proteomes" id="UP001283361">
    <property type="component" value="Unassembled WGS sequence"/>
</dbReference>
<organism evidence="1 2">
    <name type="scientific">Elysia crispata</name>
    <name type="common">lettuce slug</name>
    <dbReference type="NCBI Taxonomy" id="231223"/>
    <lineage>
        <taxon>Eukaryota</taxon>
        <taxon>Metazoa</taxon>
        <taxon>Spiralia</taxon>
        <taxon>Lophotrochozoa</taxon>
        <taxon>Mollusca</taxon>
        <taxon>Gastropoda</taxon>
        <taxon>Heterobranchia</taxon>
        <taxon>Euthyneura</taxon>
        <taxon>Panpulmonata</taxon>
        <taxon>Sacoglossa</taxon>
        <taxon>Placobranchoidea</taxon>
        <taxon>Plakobranchidae</taxon>
        <taxon>Elysia</taxon>
    </lineage>
</organism>
<dbReference type="EMBL" id="JAWDGP010007216">
    <property type="protein sequence ID" value="KAK3727933.1"/>
    <property type="molecule type" value="Genomic_DNA"/>
</dbReference>